<feature type="chain" id="PRO_5045610551" evidence="1">
    <location>
        <begin position="25"/>
        <end position="537"/>
    </location>
</feature>
<dbReference type="PROSITE" id="PS51257">
    <property type="entry name" value="PROKAR_LIPOPROTEIN"/>
    <property type="match status" value="1"/>
</dbReference>
<organism evidence="2 3">
    <name type="scientific">Peptoniphilus hominis</name>
    <name type="common">ex Hitch et al. 2025</name>
    <dbReference type="NCBI Taxonomy" id="3133174"/>
    <lineage>
        <taxon>Bacteria</taxon>
        <taxon>Bacillati</taxon>
        <taxon>Bacillota</taxon>
        <taxon>Tissierellia</taxon>
        <taxon>Tissierellales</taxon>
        <taxon>Peptoniphilaceae</taxon>
        <taxon>Peptoniphilus</taxon>
    </lineage>
</organism>
<comment type="caution">
    <text evidence="2">The sequence shown here is derived from an EMBL/GenBank/DDBJ whole genome shotgun (WGS) entry which is preliminary data.</text>
</comment>
<dbReference type="EMBL" id="JBBMFO010000022">
    <property type="protein sequence ID" value="MEQ2401367.1"/>
    <property type="molecule type" value="Genomic_DNA"/>
</dbReference>
<dbReference type="Gene3D" id="2.30.30.40">
    <property type="entry name" value="SH3 Domains"/>
    <property type="match status" value="1"/>
</dbReference>
<keyword evidence="3" id="KW-1185">Reference proteome</keyword>
<protein>
    <submittedName>
        <fullName evidence="2">SH3 domain-containing protein</fullName>
    </submittedName>
</protein>
<evidence type="ECO:0000313" key="2">
    <source>
        <dbReference type="EMBL" id="MEQ2401367.1"/>
    </source>
</evidence>
<name>A0ABV1CII8_9FIRM</name>
<gene>
    <name evidence="2" type="ORF">WMO19_07060</name>
</gene>
<proteinExistence type="predicted"/>
<keyword evidence="1" id="KW-0732">Signal</keyword>
<feature type="signal peptide" evidence="1">
    <location>
        <begin position="1"/>
        <end position="24"/>
    </location>
</feature>
<evidence type="ECO:0000313" key="3">
    <source>
        <dbReference type="Proteomes" id="UP001447979"/>
    </source>
</evidence>
<dbReference type="RefSeq" id="WP_349171020.1">
    <property type="nucleotide sequence ID" value="NZ_JBBMFO010000022.1"/>
</dbReference>
<dbReference type="Proteomes" id="UP001447979">
    <property type="component" value="Unassembled WGS sequence"/>
</dbReference>
<reference evidence="2 3" key="1">
    <citation type="submission" date="2024-03" db="EMBL/GenBank/DDBJ databases">
        <title>Human intestinal bacterial collection.</title>
        <authorList>
            <person name="Pauvert C."/>
            <person name="Hitch T.C.A."/>
            <person name="Clavel T."/>
        </authorList>
    </citation>
    <scope>NUCLEOTIDE SEQUENCE [LARGE SCALE GENOMIC DNA]</scope>
    <source>
        <strain evidence="2 3">CLA-SR-H025</strain>
    </source>
</reference>
<accession>A0ABV1CII8</accession>
<evidence type="ECO:0000256" key="1">
    <source>
        <dbReference type="SAM" id="SignalP"/>
    </source>
</evidence>
<sequence length="537" mass="61869">MKKFLIVLTFCCLFLFGCSSNVNSLNSEPTLSEEDLTYIKNKFSNFSVDYNAKENSILLIPDEDTKNLLNYYLNNGDAGAITFDPNAPGNQHLFGYEIVYDPTPKSLKKSKELAIKGLNDPEARRNFITFLMRIHKTNFNHKYYVIYKFCHSFNLDENHSQILLDYLSSGNSPYIAPFDNFVSDILSISQRFTDKYNKDLTFVVKVEDEKVAEVSGNYVTYNKLDDLRDLYNFDINRIISFADYQNNRLTDSDFELDNIDTDNFVQPTPSANSIQDALQNGGSLLKVFSEVGVNEYKKSNNSNIADYKVFNKEVATGDPYYIFDRVDEIMSVEPNGDSTKDLIEFSGLLLKSLDNTYSEFLTLVAENDSVKNKYLNEFKNARESFAKDNQTENTGSSGTLNYLSDEIFFTLNDLSRNVEIQTGGPLDLDKYDIEKFDTSKYIKTNIPYFNFSNDKGVVEENISSQDSPYRKGQKLIVNSDKAYNRSEPQTNGKKVGYWIRGDEVTVYDFTYFDDRWWIKTSPDKEWWVSERDLEVID</sequence>